<protein>
    <recommendedName>
        <fullName evidence="4">Phosphonate ABC transporter substrate-binding protein</fullName>
    </recommendedName>
</protein>
<dbReference type="KEGG" id="dgg:DGI_2939"/>
<name>T2GES1_MEGG1</name>
<proteinExistence type="predicted"/>
<reference evidence="3" key="2">
    <citation type="submission" date="2013-07" db="EMBL/GenBank/DDBJ databases">
        <authorList>
            <person name="Morais-Silva F.O."/>
            <person name="Rezende A.M."/>
            <person name="Pimentel C."/>
            <person name="Resende D.M."/>
            <person name="Santos C.I."/>
            <person name="Clemente C."/>
            <person name="de Oliveira L.M."/>
            <person name="da Silva S.M."/>
            <person name="Costa D.A."/>
            <person name="Varela-Raposo A."/>
            <person name="Horacio E.C.A."/>
            <person name="Matos M."/>
            <person name="Flores O."/>
            <person name="Ruiz J.C."/>
            <person name="Rodrigues-Pousada C."/>
        </authorList>
    </citation>
    <scope>NUCLEOTIDE SEQUENCE [LARGE SCALE GENOMIC DNA]</scope>
    <source>
        <strain evidence="3">ATCC 19364 / DSM 1382 / NCIMB 9332 / VKM B-1759</strain>
    </source>
</reference>
<dbReference type="Gene3D" id="3.40.190.10">
    <property type="entry name" value="Periplasmic binding protein-like II"/>
    <property type="match status" value="2"/>
</dbReference>
<dbReference type="EMBL" id="CP006585">
    <property type="protein sequence ID" value="AGW14664.1"/>
    <property type="molecule type" value="Genomic_DNA"/>
</dbReference>
<reference evidence="2 3" key="1">
    <citation type="journal article" date="2013" name="J. Bacteriol.">
        <title>Roles of HynAB and Ech, the only two hydrogenases found in the model sulfate reducer Desulfovibrio gigas.</title>
        <authorList>
            <person name="Morais-Silva F.O."/>
            <person name="Santos C.I."/>
            <person name="Rodrigues R."/>
            <person name="Pereira I.A."/>
            <person name="Rodrigues-Pousada C."/>
        </authorList>
    </citation>
    <scope>NUCLEOTIDE SEQUENCE [LARGE SCALE GENOMIC DNA]</scope>
    <source>
        <strain evidence="3">ATCC 19364 / DSM 1382 / NCIMB 9332 / VKM B-1759</strain>
    </source>
</reference>
<evidence type="ECO:0000313" key="2">
    <source>
        <dbReference type="EMBL" id="AGW14664.1"/>
    </source>
</evidence>
<evidence type="ECO:0000256" key="1">
    <source>
        <dbReference type="SAM" id="SignalP"/>
    </source>
</evidence>
<dbReference type="CDD" id="cd01071">
    <property type="entry name" value="PBP2_PhnD_like"/>
    <property type="match status" value="1"/>
</dbReference>
<dbReference type="AlphaFoldDB" id="T2GES1"/>
<dbReference type="PATRIC" id="fig|1121448.10.peg.2901"/>
<feature type="signal peptide" evidence="1">
    <location>
        <begin position="1"/>
        <end position="19"/>
    </location>
</feature>
<evidence type="ECO:0008006" key="4">
    <source>
        <dbReference type="Google" id="ProtNLM"/>
    </source>
</evidence>
<dbReference type="HOGENOM" id="CLU_051472_5_0_7"/>
<keyword evidence="3" id="KW-1185">Reference proteome</keyword>
<dbReference type="OrthoDB" id="9764656at2"/>
<dbReference type="Pfam" id="PF12974">
    <property type="entry name" value="Phosphonate-bd"/>
    <property type="match status" value="1"/>
</dbReference>
<dbReference type="SUPFAM" id="SSF53850">
    <property type="entry name" value="Periplasmic binding protein-like II"/>
    <property type="match status" value="1"/>
</dbReference>
<dbReference type="Proteomes" id="UP000016587">
    <property type="component" value="Chromosome"/>
</dbReference>
<gene>
    <name evidence="2" type="ORF">DGI_2939</name>
</gene>
<feature type="chain" id="PRO_5004588327" description="Phosphonate ABC transporter substrate-binding protein" evidence="1">
    <location>
        <begin position="20"/>
        <end position="326"/>
    </location>
</feature>
<organism evidence="2 3">
    <name type="scientific">Megalodesulfovibrio gigas (strain ATCC 19364 / DSM 1382 / NCIMB 9332 / VKM B-1759)</name>
    <name type="common">Desulfovibrio gigas</name>
    <dbReference type="NCBI Taxonomy" id="1121448"/>
    <lineage>
        <taxon>Bacteria</taxon>
        <taxon>Pseudomonadati</taxon>
        <taxon>Thermodesulfobacteriota</taxon>
        <taxon>Desulfovibrionia</taxon>
        <taxon>Desulfovibrionales</taxon>
        <taxon>Desulfovibrionaceae</taxon>
        <taxon>Megalodesulfovibrio</taxon>
    </lineage>
</organism>
<dbReference type="PROSITE" id="PS51257">
    <property type="entry name" value="PROKAR_LIPOPROTEIN"/>
    <property type="match status" value="1"/>
</dbReference>
<dbReference type="PANTHER" id="PTHR30024:SF17">
    <property type="entry name" value="SOLUTE-BINDING PROTEIN FAMILY 3_N-TERMINAL DOMAIN-CONTAINING PROTEIN"/>
    <property type="match status" value="1"/>
</dbReference>
<evidence type="ECO:0000313" key="3">
    <source>
        <dbReference type="Proteomes" id="UP000016587"/>
    </source>
</evidence>
<dbReference type="STRING" id="1121448.DGI_2939"/>
<sequence>MSGIRWAALLLALAGLFLACCSEGETARKVDFSKRQDLMPHLPRDGLTYAYLPQYSHTISYARHYRLVEHLRAVTGLPIRQVFPATFAEHIDMVQRGEIDISYVNPFAYLKMARSGAFAFARIIEPTGSPAFRGEIIVRADNPTIKTIEDCRGKRLMAVDPSSAGGFLFPMGLFLEHGVHLGDFAEVAFAPGPGGTQEKVVLAVHAGLYDVGVVRDGTLSLLADRIDISTIAVLGRSKAYPGWLFAARQGLAPEVVEAVSRALFSLSMNSPLDAPILEAAHIQAVIPARDAEYEPVRELVARLEADLARGRVPHQAPTDMLTEGME</sequence>
<dbReference type="PANTHER" id="PTHR30024">
    <property type="entry name" value="ALIPHATIC SULFONATES-BINDING PROTEIN-RELATED"/>
    <property type="match status" value="1"/>
</dbReference>
<dbReference type="eggNOG" id="COG3221">
    <property type="taxonomic scope" value="Bacteria"/>
</dbReference>
<keyword evidence="1" id="KW-0732">Signal</keyword>
<accession>T2GES1</accession>